<dbReference type="InterPro" id="IPR050471">
    <property type="entry name" value="AB_hydrolase"/>
</dbReference>
<gene>
    <name evidence="2" type="primary">pcaD</name>
    <name evidence="2" type="ORF">RY831_05550</name>
</gene>
<dbReference type="GO" id="GO:0047570">
    <property type="term" value="F:3-oxoadipate enol-lactonase activity"/>
    <property type="evidence" value="ECO:0007669"/>
    <property type="project" value="UniProtKB-EC"/>
</dbReference>
<dbReference type="NCBIfam" id="TIGR02427">
    <property type="entry name" value="protocat_pcaD"/>
    <property type="match status" value="1"/>
</dbReference>
<dbReference type="PANTHER" id="PTHR43433">
    <property type="entry name" value="HYDROLASE, ALPHA/BETA FOLD FAMILY PROTEIN"/>
    <property type="match status" value="1"/>
</dbReference>
<dbReference type="EC" id="3.1.1.24" evidence="2"/>
<dbReference type="PRINTS" id="PR00111">
    <property type="entry name" value="ABHYDROLASE"/>
</dbReference>
<dbReference type="Pfam" id="PF00561">
    <property type="entry name" value="Abhydrolase_1"/>
    <property type="match status" value="1"/>
</dbReference>
<organism evidence="2 3">
    <name type="scientific">Noviherbaspirillum album</name>
    <dbReference type="NCBI Taxonomy" id="3080276"/>
    <lineage>
        <taxon>Bacteria</taxon>
        <taxon>Pseudomonadati</taxon>
        <taxon>Pseudomonadota</taxon>
        <taxon>Betaproteobacteria</taxon>
        <taxon>Burkholderiales</taxon>
        <taxon>Oxalobacteraceae</taxon>
        <taxon>Noviherbaspirillum</taxon>
    </lineage>
</organism>
<evidence type="ECO:0000259" key="1">
    <source>
        <dbReference type="Pfam" id="PF00561"/>
    </source>
</evidence>
<accession>A0ABU6J513</accession>
<sequence>MPTIDCNGTRLHYQVDGVEGAPWLVLSNSLGTTLEMWRPQMEELAKRFRVLRYDTRGHGESGAPAGPYSVAQLGNDVIALLDALKIERAHFCGLSMGGMTGMWLGVHAPRRIDRLVLCNTSALIGPADVWNARIAKVDAEGMASIVPAVIDRWFTPAYQQRAPQEVAVVRDMLANTPASGYTANCAAVRDMDQRADVAKIQAPTLVIAGAHDLATPAKDGKAVADSIPGARYVEFDAAHLSNWEQAGNFTRTLVDFLTGKGA</sequence>
<proteinExistence type="predicted"/>
<comment type="caution">
    <text evidence="2">The sequence shown here is derived from an EMBL/GenBank/DDBJ whole genome shotgun (WGS) entry which is preliminary data.</text>
</comment>
<dbReference type="InterPro" id="IPR026968">
    <property type="entry name" value="PcaD/CatD"/>
</dbReference>
<dbReference type="PANTHER" id="PTHR43433:SF5">
    <property type="entry name" value="AB HYDROLASE-1 DOMAIN-CONTAINING PROTEIN"/>
    <property type="match status" value="1"/>
</dbReference>
<dbReference type="InterPro" id="IPR029058">
    <property type="entry name" value="AB_hydrolase_fold"/>
</dbReference>
<evidence type="ECO:0000313" key="3">
    <source>
        <dbReference type="Proteomes" id="UP001352263"/>
    </source>
</evidence>
<keyword evidence="3" id="KW-1185">Reference proteome</keyword>
<dbReference type="RefSeq" id="WP_326505333.1">
    <property type="nucleotide sequence ID" value="NZ_JAWIIV010000003.1"/>
</dbReference>
<dbReference type="EMBL" id="JAWIIV010000003">
    <property type="protein sequence ID" value="MEC4718603.1"/>
    <property type="molecule type" value="Genomic_DNA"/>
</dbReference>
<dbReference type="InterPro" id="IPR000073">
    <property type="entry name" value="AB_hydrolase_1"/>
</dbReference>
<feature type="domain" description="AB hydrolase-1" evidence="1">
    <location>
        <begin position="22"/>
        <end position="244"/>
    </location>
</feature>
<evidence type="ECO:0000313" key="2">
    <source>
        <dbReference type="EMBL" id="MEC4718603.1"/>
    </source>
</evidence>
<keyword evidence="2" id="KW-0378">Hydrolase</keyword>
<dbReference type="Proteomes" id="UP001352263">
    <property type="component" value="Unassembled WGS sequence"/>
</dbReference>
<reference evidence="2 3" key="1">
    <citation type="submission" date="2023-10" db="EMBL/GenBank/DDBJ databases">
        <title>Noviherbaspirillum sp. CPCC 100848 genome assembly.</title>
        <authorList>
            <person name="Li X.Y."/>
            <person name="Fang X.M."/>
        </authorList>
    </citation>
    <scope>NUCLEOTIDE SEQUENCE [LARGE SCALE GENOMIC DNA]</scope>
    <source>
        <strain evidence="2 3">CPCC 100848</strain>
    </source>
</reference>
<protein>
    <submittedName>
        <fullName evidence="2">3-oxoadipate enol-lactonase</fullName>
        <ecNumber evidence="2">3.1.1.24</ecNumber>
    </submittedName>
</protein>
<name>A0ABU6J513_9BURK</name>
<dbReference type="Gene3D" id="3.40.50.1820">
    <property type="entry name" value="alpha/beta hydrolase"/>
    <property type="match status" value="1"/>
</dbReference>
<dbReference type="SUPFAM" id="SSF53474">
    <property type="entry name" value="alpha/beta-Hydrolases"/>
    <property type="match status" value="1"/>
</dbReference>